<evidence type="ECO:0000313" key="1">
    <source>
        <dbReference type="EMBL" id="NBI31281.1"/>
    </source>
</evidence>
<dbReference type="AlphaFoldDB" id="A0A6N9Q9B7"/>
<organism evidence="1 2">
    <name type="scientific">Chengkuizengella marina</name>
    <dbReference type="NCBI Taxonomy" id="2507566"/>
    <lineage>
        <taxon>Bacteria</taxon>
        <taxon>Bacillati</taxon>
        <taxon>Bacillota</taxon>
        <taxon>Bacilli</taxon>
        <taxon>Bacillales</taxon>
        <taxon>Paenibacillaceae</taxon>
        <taxon>Chengkuizengella</taxon>
    </lineage>
</organism>
<gene>
    <name evidence="1" type="ORF">ERL59_20355</name>
</gene>
<comment type="caution">
    <text evidence="1">The sequence shown here is derived from an EMBL/GenBank/DDBJ whole genome shotgun (WGS) entry which is preliminary data.</text>
</comment>
<dbReference type="Proteomes" id="UP000448943">
    <property type="component" value="Unassembled WGS sequence"/>
</dbReference>
<evidence type="ECO:0000313" key="2">
    <source>
        <dbReference type="Proteomes" id="UP000448943"/>
    </source>
</evidence>
<reference evidence="1 2" key="1">
    <citation type="submission" date="2019-01" db="EMBL/GenBank/DDBJ databases">
        <title>Chengkuizengella sp. nov., isolated from deep-sea sediment of East Pacific Ocean.</title>
        <authorList>
            <person name="Yang J."/>
            <person name="Lai Q."/>
            <person name="Shao Z."/>
        </authorList>
    </citation>
    <scope>NUCLEOTIDE SEQUENCE [LARGE SCALE GENOMIC DNA]</scope>
    <source>
        <strain evidence="1 2">YPA3-1-1</strain>
    </source>
</reference>
<keyword evidence="2" id="KW-1185">Reference proteome</keyword>
<protein>
    <submittedName>
        <fullName evidence="1">Uncharacterized protein</fullName>
    </submittedName>
</protein>
<dbReference type="EMBL" id="SIJB01000082">
    <property type="protein sequence ID" value="NBI31281.1"/>
    <property type="molecule type" value="Genomic_DNA"/>
</dbReference>
<name>A0A6N9Q9B7_9BACL</name>
<accession>A0A6N9Q9B7</accession>
<sequence>MPTDYQPYLLSYQLAEPIEEEVVVEGSVSLHEGGNHVEVGGGIVAREKANPDTPNTENVYLNRTTVEGTLFKNKTEKILQIYRNGEIDDKWFFDTANSYGEESAYIPIELFDPTATYEVTYIAQNISTNPIDVTATFAKNIRSSLNDVATKQADIETEVSIHDRQIYEMLVRLTALEE</sequence>
<proteinExistence type="predicted"/>